<organism evidence="1 2">
    <name type="scientific">Nitratireductor rhodophyticola</name>
    <dbReference type="NCBI Taxonomy" id="2854036"/>
    <lineage>
        <taxon>Bacteria</taxon>
        <taxon>Pseudomonadati</taxon>
        <taxon>Pseudomonadota</taxon>
        <taxon>Alphaproteobacteria</taxon>
        <taxon>Hyphomicrobiales</taxon>
        <taxon>Phyllobacteriaceae</taxon>
        <taxon>Nitratireductor</taxon>
    </lineage>
</organism>
<evidence type="ECO:0000313" key="1">
    <source>
        <dbReference type="EMBL" id="MBY8918090.1"/>
    </source>
</evidence>
<accession>A0ABS7RAW6</accession>
<evidence type="ECO:0000313" key="2">
    <source>
        <dbReference type="Proteomes" id="UP000777661"/>
    </source>
</evidence>
<reference evidence="1 2" key="1">
    <citation type="submission" date="2021-06" db="EMBL/GenBank/DDBJ databases">
        <title>Nitratireductor porphyridii sp. nov., isolated from a small marine red alga, Porphyridium purpureum in South Korea.</title>
        <authorList>
            <person name="Kim K.H."/>
            <person name="Kristyanto S."/>
            <person name="Jeon C.O."/>
        </authorList>
    </citation>
    <scope>NUCLEOTIDE SEQUENCE [LARGE SCALE GENOMIC DNA]</scope>
    <source>
        <strain evidence="1 2">R6</strain>
    </source>
</reference>
<protein>
    <submittedName>
        <fullName evidence="1">Cytoplasmic protein</fullName>
    </submittedName>
</protein>
<proteinExistence type="predicted"/>
<gene>
    <name evidence="1" type="ORF">KVG22_15910</name>
</gene>
<name>A0ABS7RAW6_9HYPH</name>
<dbReference type="Proteomes" id="UP000777661">
    <property type="component" value="Unassembled WGS sequence"/>
</dbReference>
<sequence>MTSIKQESLAFREAKRQRYENARQTAALFLTGGLDLQKAQKSSGAERINILRRLRRLIERERLKGARNHWSYDLNRHIALSQALKRLASNEAQNAPRHH</sequence>
<comment type="caution">
    <text evidence="1">The sequence shown here is derived from an EMBL/GenBank/DDBJ whole genome shotgun (WGS) entry which is preliminary data.</text>
</comment>
<dbReference type="EMBL" id="JAHSQO010000005">
    <property type="protein sequence ID" value="MBY8918090.1"/>
    <property type="molecule type" value="Genomic_DNA"/>
</dbReference>
<dbReference type="RefSeq" id="WP_065818424.1">
    <property type="nucleotide sequence ID" value="NZ_CBDDPV010000002.1"/>
</dbReference>
<keyword evidence="2" id="KW-1185">Reference proteome</keyword>